<dbReference type="KEGG" id="tim:GMBLW1_30220"/>
<evidence type="ECO:0000259" key="1">
    <source>
        <dbReference type="Pfam" id="PF09423"/>
    </source>
</evidence>
<proteinExistence type="predicted"/>
<dbReference type="PROSITE" id="PS51318">
    <property type="entry name" value="TAT"/>
    <property type="match status" value="1"/>
</dbReference>
<name>A0A6C2YHD5_9BACT</name>
<feature type="domain" description="Phospholipase D N-terminal" evidence="2">
    <location>
        <begin position="55"/>
        <end position="151"/>
    </location>
</feature>
<dbReference type="Gene3D" id="2.60.40.380">
    <property type="entry name" value="Purple acid phosphatase-like, N-terminal"/>
    <property type="match status" value="1"/>
</dbReference>
<dbReference type="PANTHER" id="PTHR43606:SF2">
    <property type="entry name" value="ALKALINE PHOSPHATASE FAMILY PROTEIN (AFU_ORTHOLOGUE AFUA_5G03860)"/>
    <property type="match status" value="1"/>
</dbReference>
<protein>
    <recommendedName>
        <fullName evidence="5">PhoD-like phosphatase metallophosphatase domain-containing protein</fullName>
    </recommendedName>
</protein>
<dbReference type="SUPFAM" id="SSF56300">
    <property type="entry name" value="Metallo-dependent phosphatases"/>
    <property type="match status" value="1"/>
</dbReference>
<dbReference type="CDD" id="cd07389">
    <property type="entry name" value="MPP_PhoD"/>
    <property type="match status" value="1"/>
</dbReference>
<dbReference type="InterPro" id="IPR032093">
    <property type="entry name" value="PhoD_N"/>
</dbReference>
<sequence>MLDLSQLAQAVRSENGVSRRLFLSYGAALAALPNLATQSRAADRKIRFTDNPFALGVASGDPDATSVVLWTRLAPKPMQPDYGMTPETVAVTWELADDEQFKKVVQSGTANATPELGHSVHVEVSRLAPNRWYFYRFRAGDVTSPIGRTRTLPAADSMPESLRFAFASCQHYETGLYTAYEQMAQDNLDLVFHLGDYIYEYAGADKRVRKHTGPAKTKILSLEDYRGRHAQYRSDPLLHGMHAQCPWFVTWDDHEFDNNYANDISEKKGVDPVAFLKQRAFAYQAYYEAMPLRARSLPKGPDMQLYRKASFGRLAELLVLDTRQYRTDQPNGDGAKPLNEAALNPKNSLLGMKQRGWLQDSLLASKGTWNVLAQQVMMGMVALRPAEGDALYSMDQWPGAAHERMALVQFMADRKIANPVVLTGDIHSNWVNDLHVDDRKPETPVVATEFVGTSISSGGNGPKVPKLLDVLMSRNPTVKFHDQQRGYVRCIVTPKNWQSDYVIVEDVTKPGGKVVTAKSFVVEAGQAGAKSA</sequence>
<dbReference type="EMBL" id="LR593887">
    <property type="protein sequence ID" value="VTR97294.1"/>
    <property type="molecule type" value="Genomic_DNA"/>
</dbReference>
<gene>
    <name evidence="3" type="ORF">GMBLW1_30220</name>
</gene>
<dbReference type="InterPro" id="IPR052900">
    <property type="entry name" value="Phospholipid_Metab_Enz"/>
</dbReference>
<evidence type="ECO:0008006" key="5">
    <source>
        <dbReference type="Google" id="ProtNLM"/>
    </source>
</evidence>
<dbReference type="InterPro" id="IPR018946">
    <property type="entry name" value="PhoD-like_MPP"/>
</dbReference>
<accession>A0A6C2YHD5</accession>
<dbReference type="InterPro" id="IPR029052">
    <property type="entry name" value="Metallo-depent_PP-like"/>
</dbReference>
<evidence type="ECO:0000313" key="3">
    <source>
        <dbReference type="EMBL" id="VIP00938.1"/>
    </source>
</evidence>
<dbReference type="Gene3D" id="3.60.21.70">
    <property type="entry name" value="PhoD-like phosphatase"/>
    <property type="match status" value="1"/>
</dbReference>
<organism evidence="3">
    <name type="scientific">Tuwongella immobilis</name>
    <dbReference type="NCBI Taxonomy" id="692036"/>
    <lineage>
        <taxon>Bacteria</taxon>
        <taxon>Pseudomonadati</taxon>
        <taxon>Planctomycetota</taxon>
        <taxon>Planctomycetia</taxon>
        <taxon>Gemmatales</taxon>
        <taxon>Gemmataceae</taxon>
        <taxon>Tuwongella</taxon>
    </lineage>
</organism>
<dbReference type="Proteomes" id="UP000464378">
    <property type="component" value="Chromosome"/>
</dbReference>
<dbReference type="AlphaFoldDB" id="A0A6C2YHD5"/>
<dbReference type="InterPro" id="IPR006311">
    <property type="entry name" value="TAT_signal"/>
</dbReference>
<dbReference type="InParanoid" id="A0A6C2YHD5"/>
<evidence type="ECO:0000259" key="2">
    <source>
        <dbReference type="Pfam" id="PF16655"/>
    </source>
</evidence>
<dbReference type="EMBL" id="LR586016">
    <property type="protein sequence ID" value="VIP00938.1"/>
    <property type="molecule type" value="Genomic_DNA"/>
</dbReference>
<reference evidence="3" key="1">
    <citation type="submission" date="2019-04" db="EMBL/GenBank/DDBJ databases">
        <authorList>
            <consortium name="Science for Life Laboratories"/>
        </authorList>
    </citation>
    <scope>NUCLEOTIDE SEQUENCE</scope>
    <source>
        <strain evidence="3">MBLW1</strain>
    </source>
</reference>
<dbReference type="RefSeq" id="WP_162656098.1">
    <property type="nucleotide sequence ID" value="NZ_LR593887.1"/>
</dbReference>
<feature type="domain" description="PhoD-like phosphatase metallophosphatase" evidence="1">
    <location>
        <begin position="164"/>
        <end position="501"/>
    </location>
</feature>
<dbReference type="Pfam" id="PF09423">
    <property type="entry name" value="PhoD"/>
    <property type="match status" value="1"/>
</dbReference>
<dbReference type="InterPro" id="IPR038607">
    <property type="entry name" value="PhoD-like_sf"/>
</dbReference>
<dbReference type="Pfam" id="PF16655">
    <property type="entry name" value="PhoD_N"/>
    <property type="match status" value="1"/>
</dbReference>
<keyword evidence="4" id="KW-1185">Reference proteome</keyword>
<evidence type="ECO:0000313" key="4">
    <source>
        <dbReference type="Proteomes" id="UP000464378"/>
    </source>
</evidence>
<dbReference type="PANTHER" id="PTHR43606">
    <property type="entry name" value="PHOSPHATASE, PUTATIVE (AFU_ORTHOLOGUE AFUA_6G08710)-RELATED"/>
    <property type="match status" value="1"/>
</dbReference>